<dbReference type="PANTHER" id="PTHR34039:SF1">
    <property type="entry name" value="UPF0102 PROTEIN YRAN"/>
    <property type="match status" value="1"/>
</dbReference>
<dbReference type="Pfam" id="PF02021">
    <property type="entry name" value="UPF0102"/>
    <property type="match status" value="1"/>
</dbReference>
<dbReference type="PANTHER" id="PTHR34039">
    <property type="entry name" value="UPF0102 PROTEIN YRAN"/>
    <property type="match status" value="1"/>
</dbReference>
<dbReference type="SUPFAM" id="SSF52980">
    <property type="entry name" value="Restriction endonuclease-like"/>
    <property type="match status" value="1"/>
</dbReference>
<name>A0A660SHS9_UNCT6</name>
<evidence type="ECO:0000313" key="4">
    <source>
        <dbReference type="Proteomes" id="UP000271125"/>
    </source>
</evidence>
<dbReference type="Gene3D" id="3.40.1350.10">
    <property type="match status" value="1"/>
</dbReference>
<evidence type="ECO:0000256" key="2">
    <source>
        <dbReference type="HAMAP-Rule" id="MF_00048"/>
    </source>
</evidence>
<comment type="caution">
    <text evidence="3">The sequence shown here is derived from an EMBL/GenBank/DDBJ whole genome shotgun (WGS) entry which is preliminary data.</text>
</comment>
<dbReference type="InterPro" id="IPR011335">
    <property type="entry name" value="Restrct_endonuc-II-like"/>
</dbReference>
<dbReference type="InterPro" id="IPR011856">
    <property type="entry name" value="tRNA_endonuc-like_dom_sf"/>
</dbReference>
<comment type="similarity">
    <text evidence="1 2">Belongs to the UPF0102 family.</text>
</comment>
<gene>
    <name evidence="3" type="ORF">DRP43_04095</name>
</gene>
<evidence type="ECO:0000256" key="1">
    <source>
        <dbReference type="ARBA" id="ARBA00006738"/>
    </source>
</evidence>
<dbReference type="EMBL" id="QNBD01000174">
    <property type="protein sequence ID" value="RKX69706.1"/>
    <property type="molecule type" value="Genomic_DNA"/>
</dbReference>
<accession>A0A660SHS9</accession>
<dbReference type="AlphaFoldDB" id="A0A660SHS9"/>
<dbReference type="NCBIfam" id="TIGR00252">
    <property type="entry name" value="YraN family protein"/>
    <property type="match status" value="1"/>
</dbReference>
<organism evidence="3 4">
    <name type="scientific">candidate division TA06 bacterium</name>
    <dbReference type="NCBI Taxonomy" id="2250710"/>
    <lineage>
        <taxon>Bacteria</taxon>
        <taxon>Bacteria division TA06</taxon>
    </lineage>
</organism>
<evidence type="ECO:0000313" key="3">
    <source>
        <dbReference type="EMBL" id="RKX69706.1"/>
    </source>
</evidence>
<dbReference type="InterPro" id="IPR003509">
    <property type="entry name" value="UPF0102_YraN-like"/>
</dbReference>
<dbReference type="NCBIfam" id="NF009150">
    <property type="entry name" value="PRK12497.1-3"/>
    <property type="match status" value="1"/>
</dbReference>
<dbReference type="GO" id="GO:0003676">
    <property type="term" value="F:nucleic acid binding"/>
    <property type="evidence" value="ECO:0007669"/>
    <property type="project" value="InterPro"/>
</dbReference>
<sequence length="120" mass="14142">MNNEGKRGEKIASSFLTKRGYRIIDRNFRFGRRGEIDIIATYKKSLIFIEVKMRNNGKYGDAIYSINKTKIRRIIKTAKYFLVKNRLYNEIDVRFDVITIDYKNGQEQVKHIINAFKGAI</sequence>
<reference evidence="3 4" key="1">
    <citation type="submission" date="2018-06" db="EMBL/GenBank/DDBJ databases">
        <title>Extensive metabolic versatility and redundancy in microbially diverse, dynamic hydrothermal sediments.</title>
        <authorList>
            <person name="Dombrowski N."/>
            <person name="Teske A."/>
            <person name="Baker B.J."/>
        </authorList>
    </citation>
    <scope>NUCLEOTIDE SEQUENCE [LARGE SCALE GENOMIC DNA]</scope>
    <source>
        <strain evidence="3">B10_G13</strain>
    </source>
</reference>
<dbReference type="HAMAP" id="MF_00048">
    <property type="entry name" value="UPF0102"/>
    <property type="match status" value="1"/>
</dbReference>
<protein>
    <recommendedName>
        <fullName evidence="2">UPF0102 protein DRP43_04095</fullName>
    </recommendedName>
</protein>
<dbReference type="CDD" id="cd20736">
    <property type="entry name" value="PoNe_Nuclease"/>
    <property type="match status" value="1"/>
</dbReference>
<dbReference type="Proteomes" id="UP000271125">
    <property type="component" value="Unassembled WGS sequence"/>
</dbReference>
<proteinExistence type="inferred from homology"/>